<dbReference type="PANTHER" id="PTHR43656">
    <property type="entry name" value="BINDING OXIDOREDUCTASE, PUTATIVE (AFU_ORTHOLOGUE AFUA_2G08260)-RELATED"/>
    <property type="match status" value="1"/>
</dbReference>
<dbReference type="AlphaFoldDB" id="A0A2N6SNM6"/>
<gene>
    <name evidence="4" type="ORF">CJ205_03435</name>
</gene>
<keyword evidence="1" id="KW-0285">Flavoprotein</keyword>
<dbReference type="Proteomes" id="UP000235682">
    <property type="component" value="Unassembled WGS sequence"/>
</dbReference>
<dbReference type="RefSeq" id="WP_102233318.1">
    <property type="nucleotide sequence ID" value="NZ_PNHE01000009.1"/>
</dbReference>
<dbReference type="CDD" id="cd04735">
    <property type="entry name" value="OYE_like_4_FMN"/>
    <property type="match status" value="1"/>
</dbReference>
<evidence type="ECO:0000256" key="1">
    <source>
        <dbReference type="ARBA" id="ARBA00022630"/>
    </source>
</evidence>
<feature type="domain" description="NADH:flavin oxidoreductase/NADH oxidase N-terminal" evidence="3">
    <location>
        <begin position="8"/>
        <end position="346"/>
    </location>
</feature>
<evidence type="ECO:0000313" key="5">
    <source>
        <dbReference type="Proteomes" id="UP000235682"/>
    </source>
</evidence>
<dbReference type="Pfam" id="PF00724">
    <property type="entry name" value="Oxidored_FMN"/>
    <property type="match status" value="1"/>
</dbReference>
<proteinExistence type="predicted"/>
<evidence type="ECO:0000313" key="4">
    <source>
        <dbReference type="EMBL" id="PMC58646.1"/>
    </source>
</evidence>
<dbReference type="InterPro" id="IPR001155">
    <property type="entry name" value="OxRdtase_FMN_N"/>
</dbReference>
<dbReference type="InterPro" id="IPR051799">
    <property type="entry name" value="NADH_flavin_oxidoreductase"/>
</dbReference>
<reference evidence="4 5" key="1">
    <citation type="submission" date="2017-09" db="EMBL/GenBank/DDBJ databases">
        <title>Bacterial strain isolated from the female urinary microbiota.</title>
        <authorList>
            <person name="Thomas-White K."/>
            <person name="Kumar N."/>
            <person name="Forster S."/>
            <person name="Putonti C."/>
            <person name="Lawley T."/>
            <person name="Wolfe A.J."/>
        </authorList>
    </citation>
    <scope>NUCLEOTIDE SEQUENCE [LARGE SCALE GENOMIC DNA]</scope>
    <source>
        <strain evidence="4 5">UMB0852</strain>
    </source>
</reference>
<name>A0A2N6SNM6_9LACT</name>
<dbReference type="STRING" id="84521.SAMN04487994_101630"/>
<comment type="caution">
    <text evidence="4">The sequence shown here is derived from an EMBL/GenBank/DDBJ whole genome shotgun (WGS) entry which is preliminary data.</text>
</comment>
<dbReference type="PANTHER" id="PTHR43656:SF2">
    <property type="entry name" value="BINDING OXIDOREDUCTASE, PUTATIVE (AFU_ORTHOLOGUE AFUA_2G08260)-RELATED"/>
    <property type="match status" value="1"/>
</dbReference>
<organism evidence="4 5">
    <name type="scientific">Dolosicoccus paucivorans</name>
    <dbReference type="NCBI Taxonomy" id="84521"/>
    <lineage>
        <taxon>Bacteria</taxon>
        <taxon>Bacillati</taxon>
        <taxon>Bacillota</taxon>
        <taxon>Bacilli</taxon>
        <taxon>Lactobacillales</taxon>
        <taxon>Aerococcaceae</taxon>
        <taxon>Dolosicoccus</taxon>
    </lineage>
</organism>
<dbReference type="EMBL" id="PNHE01000009">
    <property type="protein sequence ID" value="PMC58646.1"/>
    <property type="molecule type" value="Genomic_DNA"/>
</dbReference>
<dbReference type="InterPro" id="IPR013785">
    <property type="entry name" value="Aldolase_TIM"/>
</dbReference>
<dbReference type="GO" id="GO:0010181">
    <property type="term" value="F:FMN binding"/>
    <property type="evidence" value="ECO:0007669"/>
    <property type="project" value="InterPro"/>
</dbReference>
<accession>A0A2N6SNM6</accession>
<keyword evidence="2" id="KW-0560">Oxidoreductase</keyword>
<keyword evidence="5" id="KW-1185">Reference proteome</keyword>
<dbReference type="Gene3D" id="3.20.20.70">
    <property type="entry name" value="Aldolase class I"/>
    <property type="match status" value="1"/>
</dbReference>
<dbReference type="SUPFAM" id="SSF51395">
    <property type="entry name" value="FMN-linked oxidoreductases"/>
    <property type="match status" value="1"/>
</dbReference>
<sequence>MNPIYQPLFEPLTLPNEVELANRFVLSPIVINASTLEGYVTQDEIDYAKRRAGSAGMQVTGAAYIEPFGQLFEYGIAAYDDRQIPGLTQLAQAMKSQGNKAILQLTHAGQFADIARRDYGLVFGPSEMELNTPFPHKVYPMSKRKINQIIQQYKDATKRAIKAGFDGVEVSVAQRLLIQQFFSPFSNKRTDEYGGESFENRARLGLEIFKAVREAIEEEGAPDTFILGFRGTPEEARGSEIGYSVEEFNQFVDEILDIAQIDYYATASWGKNIYLQKIRSAKHEGRYMNEVVYEHFKGRLPIMATGGINSPQKALEALQFADFIGMSAPFVTEPDFVTKLKEGQEDKIDLSLTEEKRIDLAIPEAAFKDIVYMMDLGGALSKKTRDEMRTLSSNYNSKDED</sequence>
<evidence type="ECO:0000259" key="3">
    <source>
        <dbReference type="Pfam" id="PF00724"/>
    </source>
</evidence>
<dbReference type="GO" id="GO:0016491">
    <property type="term" value="F:oxidoreductase activity"/>
    <property type="evidence" value="ECO:0007669"/>
    <property type="project" value="UniProtKB-KW"/>
</dbReference>
<protein>
    <submittedName>
        <fullName evidence="4">NADH-dependent flavin oxidoreductase</fullName>
    </submittedName>
</protein>
<evidence type="ECO:0000256" key="2">
    <source>
        <dbReference type="ARBA" id="ARBA00023002"/>
    </source>
</evidence>